<evidence type="ECO:0000313" key="3">
    <source>
        <dbReference type="Proteomes" id="UP000252479"/>
    </source>
</evidence>
<reference evidence="2 3" key="1">
    <citation type="journal article" date="2017" name="Elife">
        <title>Extensive horizontal gene transfer in cheese-associated bacteria.</title>
        <authorList>
            <person name="Bonham K.S."/>
            <person name="Wolfe B.E."/>
            <person name="Dutton R.J."/>
        </authorList>
    </citation>
    <scope>NUCLEOTIDE SEQUENCE [LARGE SCALE GENOMIC DNA]</scope>
    <source>
        <strain evidence="2 3">JB196</strain>
    </source>
</reference>
<organism evidence="2 3">
    <name type="scientific">Vibrio casei</name>
    <dbReference type="NCBI Taxonomy" id="673372"/>
    <lineage>
        <taxon>Bacteria</taxon>
        <taxon>Pseudomonadati</taxon>
        <taxon>Pseudomonadota</taxon>
        <taxon>Gammaproteobacteria</taxon>
        <taxon>Vibrionales</taxon>
        <taxon>Vibrionaceae</taxon>
        <taxon>Vibrio</taxon>
    </lineage>
</organism>
<keyword evidence="1" id="KW-1133">Transmembrane helix</keyword>
<dbReference type="EMBL" id="QPGL01000002">
    <property type="protein sequence ID" value="RCS70095.1"/>
    <property type="molecule type" value="Genomic_DNA"/>
</dbReference>
<feature type="transmembrane region" description="Helical" evidence="1">
    <location>
        <begin position="31"/>
        <end position="49"/>
    </location>
</feature>
<protein>
    <submittedName>
        <fullName evidence="2">DUF4381 domain-containing protein</fullName>
    </submittedName>
</protein>
<keyword evidence="3" id="KW-1185">Reference proteome</keyword>
<gene>
    <name evidence="2" type="ORF">CIK83_11530</name>
</gene>
<accession>A0A368LHJ4</accession>
<dbReference type="Proteomes" id="UP000252479">
    <property type="component" value="Unassembled WGS sequence"/>
</dbReference>
<comment type="caution">
    <text evidence="2">The sequence shown here is derived from an EMBL/GenBank/DDBJ whole genome shotgun (WGS) entry which is preliminary data.</text>
</comment>
<dbReference type="AlphaFoldDB" id="A0A368LHJ4"/>
<sequence length="173" mass="20070">MVNPTPPSSITLKSWMEAPLPDPVSLWPQTIGWQVLLVVILLGFIRLVIWRIELYRFYRYQREAQHALNQDSGMSATQSAHYYFQVMKAIAQYVDASSAPYYRVNFTKFLANSFSLPPSKLNWESPLMDKWLAIQLDSAIPWSEQNSIDVKQYCLAWIAHHNNNKKPKLRLGL</sequence>
<dbReference type="InterPro" id="IPR025489">
    <property type="entry name" value="DUF4381"/>
</dbReference>
<evidence type="ECO:0000313" key="2">
    <source>
        <dbReference type="EMBL" id="RCS70095.1"/>
    </source>
</evidence>
<dbReference type="Pfam" id="PF14316">
    <property type="entry name" value="DUF4381"/>
    <property type="match status" value="1"/>
</dbReference>
<evidence type="ECO:0000256" key="1">
    <source>
        <dbReference type="SAM" id="Phobius"/>
    </source>
</evidence>
<proteinExistence type="predicted"/>
<dbReference type="GeneID" id="303189553"/>
<keyword evidence="1" id="KW-0472">Membrane</keyword>
<dbReference type="RefSeq" id="WP_086959567.1">
    <property type="nucleotide sequence ID" value="NZ_FUKS01000013.1"/>
</dbReference>
<name>A0A368LHJ4_9VIBR</name>
<keyword evidence="1" id="KW-0812">Transmembrane</keyword>